<dbReference type="InterPro" id="IPR009071">
    <property type="entry name" value="HMG_box_dom"/>
</dbReference>
<feature type="domain" description="HMG box" evidence="4">
    <location>
        <begin position="72"/>
        <end position="142"/>
    </location>
</feature>
<dbReference type="Proteomes" id="UP000789572">
    <property type="component" value="Unassembled WGS sequence"/>
</dbReference>
<keyword evidence="2" id="KW-0804">Transcription</keyword>
<dbReference type="AlphaFoldDB" id="A0A9N9G9D4"/>
<keyword evidence="1 3" id="KW-0238">DNA-binding</keyword>
<evidence type="ECO:0000313" key="6">
    <source>
        <dbReference type="Proteomes" id="UP000789572"/>
    </source>
</evidence>
<feature type="DNA-binding region" description="HMG box" evidence="3">
    <location>
        <begin position="72"/>
        <end position="142"/>
    </location>
</feature>
<dbReference type="Pfam" id="PF00505">
    <property type="entry name" value="HMG_box"/>
    <property type="match status" value="1"/>
</dbReference>
<keyword evidence="3" id="KW-0539">Nucleus</keyword>
<dbReference type="SMART" id="SM00398">
    <property type="entry name" value="HMG"/>
    <property type="match status" value="1"/>
</dbReference>
<dbReference type="InterPro" id="IPR050140">
    <property type="entry name" value="SRY-related_HMG-box_TF-like"/>
</dbReference>
<accession>A0A9N9G9D4</accession>
<dbReference type="GO" id="GO:0005634">
    <property type="term" value="C:nucleus"/>
    <property type="evidence" value="ECO:0007669"/>
    <property type="project" value="UniProtKB-UniRule"/>
</dbReference>
<name>A0A9N9G9D4_9GLOM</name>
<dbReference type="OrthoDB" id="6247875at2759"/>
<keyword evidence="6" id="KW-1185">Reference proteome</keyword>
<dbReference type="PANTHER" id="PTHR10270">
    <property type="entry name" value="SOX TRANSCRIPTION FACTOR"/>
    <property type="match status" value="1"/>
</dbReference>
<dbReference type="PANTHER" id="PTHR10270:SF161">
    <property type="entry name" value="SEX-DETERMINING REGION Y PROTEIN"/>
    <property type="match status" value="1"/>
</dbReference>
<sequence length="326" mass="38078">MSTFVPIRLADTCQNLPPTDTPITSIFKYADILTPSEINLVNHPPYNLTLSLDALLDPTYNQRKKHVTRQLLPRPQNSWIIFRRDFEGRLRAQHPTEPYTIHEISKIAGNQWKIQSDMVKEYFYVLSKLAQKLHQLAFPGYVYKPKRATQRKRNGNFLFKNIDKATFTSKQHSRMHSQRNIEDTNIQSIKGQTKENNQSTVFTDIDRHFVYENTHNDAWLEDSFEDGNNYVTSLVCHDIQLTNPDNSTNICNTDSTSMYSTFDLPIQYLVYNPFVFISDCPQNDTILEMYYLIPLSQIDTFNVDTRLIENSGQTWPAQFYITNYYG</sequence>
<dbReference type="GO" id="GO:0000978">
    <property type="term" value="F:RNA polymerase II cis-regulatory region sequence-specific DNA binding"/>
    <property type="evidence" value="ECO:0007669"/>
    <property type="project" value="TreeGrafter"/>
</dbReference>
<dbReference type="EMBL" id="CAJVPJ010001323">
    <property type="protein sequence ID" value="CAG8586495.1"/>
    <property type="molecule type" value="Genomic_DNA"/>
</dbReference>
<organism evidence="5 6">
    <name type="scientific">Paraglomus occultum</name>
    <dbReference type="NCBI Taxonomy" id="144539"/>
    <lineage>
        <taxon>Eukaryota</taxon>
        <taxon>Fungi</taxon>
        <taxon>Fungi incertae sedis</taxon>
        <taxon>Mucoromycota</taxon>
        <taxon>Glomeromycotina</taxon>
        <taxon>Glomeromycetes</taxon>
        <taxon>Paraglomerales</taxon>
        <taxon>Paraglomeraceae</taxon>
        <taxon>Paraglomus</taxon>
    </lineage>
</organism>
<dbReference type="PROSITE" id="PS50118">
    <property type="entry name" value="HMG_BOX_2"/>
    <property type="match status" value="1"/>
</dbReference>
<dbReference type="GO" id="GO:0001228">
    <property type="term" value="F:DNA-binding transcription activator activity, RNA polymerase II-specific"/>
    <property type="evidence" value="ECO:0007669"/>
    <property type="project" value="TreeGrafter"/>
</dbReference>
<comment type="caution">
    <text evidence="5">The sequence shown here is derived from an EMBL/GenBank/DDBJ whole genome shotgun (WGS) entry which is preliminary data.</text>
</comment>
<evidence type="ECO:0000256" key="1">
    <source>
        <dbReference type="ARBA" id="ARBA00023125"/>
    </source>
</evidence>
<protein>
    <submittedName>
        <fullName evidence="5">7242_t:CDS:1</fullName>
    </submittedName>
</protein>
<dbReference type="InterPro" id="IPR036910">
    <property type="entry name" value="HMG_box_dom_sf"/>
</dbReference>
<evidence type="ECO:0000313" key="5">
    <source>
        <dbReference type="EMBL" id="CAG8586495.1"/>
    </source>
</evidence>
<reference evidence="5" key="1">
    <citation type="submission" date="2021-06" db="EMBL/GenBank/DDBJ databases">
        <authorList>
            <person name="Kallberg Y."/>
            <person name="Tangrot J."/>
            <person name="Rosling A."/>
        </authorList>
    </citation>
    <scope>NUCLEOTIDE SEQUENCE</scope>
    <source>
        <strain evidence="5">IA702</strain>
    </source>
</reference>
<dbReference type="GO" id="GO:0030154">
    <property type="term" value="P:cell differentiation"/>
    <property type="evidence" value="ECO:0007669"/>
    <property type="project" value="TreeGrafter"/>
</dbReference>
<dbReference type="Gene3D" id="1.10.30.10">
    <property type="entry name" value="High mobility group box domain"/>
    <property type="match status" value="1"/>
</dbReference>
<proteinExistence type="predicted"/>
<evidence type="ECO:0000256" key="3">
    <source>
        <dbReference type="PROSITE-ProRule" id="PRU00267"/>
    </source>
</evidence>
<evidence type="ECO:0000259" key="4">
    <source>
        <dbReference type="PROSITE" id="PS50118"/>
    </source>
</evidence>
<dbReference type="CDD" id="cd01389">
    <property type="entry name" value="HMG-box_ROX1-like"/>
    <property type="match status" value="1"/>
</dbReference>
<gene>
    <name evidence="5" type="ORF">POCULU_LOCUS6751</name>
</gene>
<dbReference type="SUPFAM" id="SSF47095">
    <property type="entry name" value="HMG-box"/>
    <property type="match status" value="1"/>
</dbReference>
<evidence type="ECO:0000256" key="2">
    <source>
        <dbReference type="ARBA" id="ARBA00023163"/>
    </source>
</evidence>